<protein>
    <submittedName>
        <fullName evidence="3">Uncharacterized protein</fullName>
    </submittedName>
</protein>
<keyword evidence="2" id="KW-1133">Transmembrane helix</keyword>
<reference evidence="3" key="1">
    <citation type="submission" date="2021-01" db="EMBL/GenBank/DDBJ databases">
        <title>Modified the classification status of verrucomicrobia.</title>
        <authorList>
            <person name="Feng X."/>
        </authorList>
    </citation>
    <scope>NUCLEOTIDE SEQUENCE</scope>
    <source>
        <strain evidence="3">KCTC 12986</strain>
    </source>
</reference>
<accession>A0A934VL88</accession>
<evidence type="ECO:0000256" key="2">
    <source>
        <dbReference type="SAM" id="Phobius"/>
    </source>
</evidence>
<comment type="caution">
    <text evidence="3">The sequence shown here is derived from an EMBL/GenBank/DDBJ whole genome shotgun (WGS) entry which is preliminary data.</text>
</comment>
<sequence length="1148" mass="125013">MKPSNPVYAPSKPRCFEKAGFSLIVTVTLLILLSMLSVGLLGLSSNQLRSTRSQQMEFEARANARLALQVAIGQLQKYAGPDTRVTAKAELLNAGGATQMNANALRWTGVWSSNDDHLAGAPELGNGQPVWLVSGRTAGRAGPTPDQAPASFSTVGSGDGPREVALFSPARPGSTAQSVANGSGAGGVSEHQALTVALERIQSAENEITGAFGYAVSDENLKAAINLPSEAEEQVRALYASAVNPQLSALEGGQPLRDLSWFDDDKAKAYASLATLGANSTTARRPEVHLENDLTAFSRSLLVDVAEGGLKTDLTLGLESSETNFGKFLAAAPHNELIFPSSEQSGDPGGPRWEQLRNFLNQRVASRNAVVNAQPPSNDDAGVAPVIALMQWTFKVFAVPHANGTPVETISIDDARSYNGGATFYAYFCPSLVLWNPYDVDMAIGEIFYQHTFRGIRAYLSNGSKSIEIFPNAGRQPSQNEGAPVVKYSLNPGIIPAGSTKRFGAEGYRRYSDDPQNNRLTEVSDLLTVGGFYYEKPDASWDIRSLSTALVGFTDNFWNAHSSLNESPDFDVETKLVSVNHGGSWANLINENFKIDLFLMGRSDLPGLGNPNARLSYGEINPPVNDLTNPDYHQSKHELLLGFQYFIPFPQSEQVANPQSFVNWRNEGGKSFQMDILSAGNVRSPFFNRMAVNGDNGQNVARPFSSSPIYIAGAVNNGLGFPLQSWIPSGSTGVNLGNTIDFGLGVSKYSLFEYPKEEKVFRSIGELAQANLFHITNTLNEWGQNITPNAFYPTFPIGNSYSPTIVPLDREAYDHGPNHAAGPQDTGYTYDYSYVLNKHLWDRYFFSTYDKGPQREEPENHRLHFENNGRDPIEPQTIAAHMAIEGGFNVNSASPNAWKAILAAFRDQEVAGQKNSGTDPMIRFDDPLGPPMAESPTTDDPAAYEGYRALTDEQIETLANQIVRFSAERSSSRGRPALSLAEFINRSLEGEGQGNHEFGSYGVIQQALDHDDNSGFPINDAFDDTNAGFILNNHTLVSEGAMEAIANRKLSTGIPGYLMQSDILARIGSVLTARGDTFKIRAYGDSRAADGTVRAKAYCEAVVQREIEYVDESNLPSHDDPDTLSVTNRKFGRRFALVSFRWLNENEI</sequence>
<evidence type="ECO:0000313" key="4">
    <source>
        <dbReference type="Proteomes" id="UP000604083"/>
    </source>
</evidence>
<proteinExistence type="predicted"/>
<feature type="region of interest" description="Disordered" evidence="1">
    <location>
        <begin position="140"/>
        <end position="159"/>
    </location>
</feature>
<feature type="transmembrane region" description="Helical" evidence="2">
    <location>
        <begin position="21"/>
        <end position="43"/>
    </location>
</feature>
<dbReference type="EMBL" id="JAENIO010000002">
    <property type="protein sequence ID" value="MBK1832625.1"/>
    <property type="molecule type" value="Genomic_DNA"/>
</dbReference>
<dbReference type="AlphaFoldDB" id="A0A934VL88"/>
<keyword evidence="2" id="KW-0812">Transmembrane</keyword>
<evidence type="ECO:0000256" key="1">
    <source>
        <dbReference type="SAM" id="MobiDB-lite"/>
    </source>
</evidence>
<organism evidence="3 4">
    <name type="scientific">Roseibacillus ishigakijimensis</name>
    <dbReference type="NCBI Taxonomy" id="454146"/>
    <lineage>
        <taxon>Bacteria</taxon>
        <taxon>Pseudomonadati</taxon>
        <taxon>Verrucomicrobiota</taxon>
        <taxon>Verrucomicrobiia</taxon>
        <taxon>Verrucomicrobiales</taxon>
        <taxon>Verrucomicrobiaceae</taxon>
        <taxon>Roseibacillus</taxon>
    </lineage>
</organism>
<gene>
    <name evidence="3" type="ORF">JIN78_01015</name>
</gene>
<dbReference type="Proteomes" id="UP000604083">
    <property type="component" value="Unassembled WGS sequence"/>
</dbReference>
<name>A0A934VL88_9BACT</name>
<keyword evidence="4" id="KW-1185">Reference proteome</keyword>
<keyword evidence="2" id="KW-0472">Membrane</keyword>
<dbReference type="RefSeq" id="WP_200390059.1">
    <property type="nucleotide sequence ID" value="NZ_JAENIO010000002.1"/>
</dbReference>
<evidence type="ECO:0000313" key="3">
    <source>
        <dbReference type="EMBL" id="MBK1832625.1"/>
    </source>
</evidence>